<comment type="subcellular location">
    <subcellularLocation>
        <location evidence="1">Nucleus</location>
    </subcellularLocation>
</comment>
<dbReference type="Proteomes" id="UP000593567">
    <property type="component" value="Unassembled WGS sequence"/>
</dbReference>
<evidence type="ECO:0000313" key="7">
    <source>
        <dbReference type="Proteomes" id="UP000593567"/>
    </source>
</evidence>
<dbReference type="Gene3D" id="3.40.50.11990">
    <property type="entry name" value="RNA polymerase II accessory factor, Cdc73 C-terminal domain"/>
    <property type="match status" value="1"/>
</dbReference>
<evidence type="ECO:0000313" key="6">
    <source>
        <dbReference type="EMBL" id="KAF6029375.1"/>
    </source>
</evidence>
<sequence length="137" mass="16170">MLIMSREHFKYTVDSLTTIVHIFNNLPNTTEEVSNHILCSRSAIKLAVLDRVVAVFVQGPAWQFKAWPLSNPVEIFTKMKGFYLQLKDMPPDPNIKKWDVKVLMLDRNRRHLDRAQLQNFWEVLDRFVIKHKPNLRA</sequence>
<feature type="domain" description="Cell division control protein 73 C-terminal" evidence="5">
    <location>
        <begin position="30"/>
        <end position="127"/>
    </location>
</feature>
<evidence type="ECO:0000256" key="4">
    <source>
        <dbReference type="ARBA" id="ARBA00023242"/>
    </source>
</evidence>
<evidence type="ECO:0000259" key="5">
    <source>
        <dbReference type="Pfam" id="PF05179"/>
    </source>
</evidence>
<proteinExistence type="inferred from homology"/>
<dbReference type="GO" id="GO:0016593">
    <property type="term" value="C:Cdc73/Paf1 complex"/>
    <property type="evidence" value="ECO:0007669"/>
    <property type="project" value="InterPro"/>
</dbReference>
<comment type="similarity">
    <text evidence="2">Belongs to the CDC73 family.</text>
</comment>
<dbReference type="InterPro" id="IPR007852">
    <property type="entry name" value="Cdc73/Parafibromin"/>
</dbReference>
<evidence type="ECO:0000256" key="3">
    <source>
        <dbReference type="ARBA" id="ARBA00023163"/>
    </source>
</evidence>
<evidence type="ECO:0000256" key="1">
    <source>
        <dbReference type="ARBA" id="ARBA00004123"/>
    </source>
</evidence>
<accession>A0A7J7JTZ0</accession>
<dbReference type="PANTHER" id="PTHR12466:SF8">
    <property type="entry name" value="PARAFIBROMIN"/>
    <property type="match status" value="1"/>
</dbReference>
<organism evidence="6 7">
    <name type="scientific">Bugula neritina</name>
    <name type="common">Brown bryozoan</name>
    <name type="synonym">Sertularia neritina</name>
    <dbReference type="NCBI Taxonomy" id="10212"/>
    <lineage>
        <taxon>Eukaryota</taxon>
        <taxon>Metazoa</taxon>
        <taxon>Spiralia</taxon>
        <taxon>Lophotrochozoa</taxon>
        <taxon>Bryozoa</taxon>
        <taxon>Gymnolaemata</taxon>
        <taxon>Cheilostomatida</taxon>
        <taxon>Flustrina</taxon>
        <taxon>Buguloidea</taxon>
        <taxon>Bugulidae</taxon>
        <taxon>Bugula</taxon>
    </lineage>
</organism>
<reference evidence="6" key="1">
    <citation type="submission" date="2020-06" db="EMBL/GenBank/DDBJ databases">
        <title>Draft genome of Bugula neritina, a colonial animal packing powerful symbionts and potential medicines.</title>
        <authorList>
            <person name="Rayko M."/>
        </authorList>
    </citation>
    <scope>NUCLEOTIDE SEQUENCE [LARGE SCALE GENOMIC DNA]</scope>
    <source>
        <strain evidence="6">Kwan_BN1</strain>
    </source>
</reference>
<dbReference type="PANTHER" id="PTHR12466">
    <property type="entry name" value="CDC73 DOMAIN PROTEIN"/>
    <property type="match status" value="1"/>
</dbReference>
<dbReference type="InterPro" id="IPR038103">
    <property type="entry name" value="CDC73_C_sf"/>
</dbReference>
<dbReference type="GO" id="GO:0032968">
    <property type="term" value="P:positive regulation of transcription elongation by RNA polymerase II"/>
    <property type="evidence" value="ECO:0007669"/>
    <property type="project" value="TreeGrafter"/>
</dbReference>
<dbReference type="InterPro" id="IPR031336">
    <property type="entry name" value="CDC73_C"/>
</dbReference>
<dbReference type="EMBL" id="VXIV02001819">
    <property type="protein sequence ID" value="KAF6029375.1"/>
    <property type="molecule type" value="Genomic_DNA"/>
</dbReference>
<evidence type="ECO:0000256" key="2">
    <source>
        <dbReference type="ARBA" id="ARBA00010427"/>
    </source>
</evidence>
<comment type="caution">
    <text evidence="6">The sequence shown here is derived from an EMBL/GenBank/DDBJ whole genome shotgun (WGS) entry which is preliminary data.</text>
</comment>
<dbReference type="GO" id="GO:0006368">
    <property type="term" value="P:transcription elongation by RNA polymerase II"/>
    <property type="evidence" value="ECO:0007669"/>
    <property type="project" value="InterPro"/>
</dbReference>
<gene>
    <name evidence="6" type="ORF">EB796_012313</name>
</gene>
<name>A0A7J7JTZ0_BUGNE</name>
<dbReference type="AlphaFoldDB" id="A0A7J7JTZ0"/>
<protein>
    <submittedName>
        <fullName evidence="6">CDC73</fullName>
    </submittedName>
</protein>
<keyword evidence="7" id="KW-1185">Reference proteome</keyword>
<dbReference type="Pfam" id="PF05179">
    <property type="entry name" value="CDC73_C"/>
    <property type="match status" value="1"/>
</dbReference>
<dbReference type="GO" id="GO:0000993">
    <property type="term" value="F:RNA polymerase II complex binding"/>
    <property type="evidence" value="ECO:0007669"/>
    <property type="project" value="TreeGrafter"/>
</dbReference>
<keyword evidence="4" id="KW-0539">Nucleus</keyword>
<dbReference type="OrthoDB" id="2186602at2759"/>
<keyword evidence="3" id="KW-0804">Transcription</keyword>